<evidence type="ECO:0000256" key="11">
    <source>
        <dbReference type="HAMAP-Rule" id="MF_00129"/>
    </source>
</evidence>
<sequence length="611" mass="64570">MFDVIIIGGGHAGVEAACAAARRGARTALVTFHTDNLGVMSCNPSIGGLGKGHIVREIDAFDGVMARAADAAAIHHRMLNRSKGAAVQGPRIQADRKLYACAVQAMVTAQSGLDVIAGDVESLLINGNRVAGVTLADGRVIAASAVVIATGTFLGGRLFRGSERGEGGRVEERAAGPLAAHLRALDLPMARLKTGTPPRLDGRTINWAMLEEQPSDADSWTMSAMTPHRLLPQVACAITRTVVATHDVIRDAIPESPLFSGAIEGAGPRYCPSIEDKIHRFGDRDGHQIFLEPEGLDDATVYPNGLSTSIGEAAQAAMIATIPGLERARITVPGYAVEYDHIDPRALDSTLAVRGMAGLFCAGQINGTTGYEEAAGQGLVAGLNAAAHAIGLEPVILDRASSYLGVMIDDLVLQGVTEPYRMLTARAEYRLSLRADNAATRLGKIATAVGSLGPDRLAQQRDAATARGALMERLAIPRTASWVADRGAPVSRDGAVRSAWEWLRFEGVTVDQIAPDAVTGIETTVVEEVLQDARYAPYLERQAEEVARLRAEEEILLPEAIDYRGIPGLSSEMIARLSASRPRSLAAAARVRGVTPAALSAVLLHTKRRAA</sequence>
<evidence type="ECO:0000256" key="6">
    <source>
        <dbReference type="ARBA" id="ARBA00022694"/>
    </source>
</evidence>
<dbReference type="Gene3D" id="1.10.150.570">
    <property type="entry name" value="GidA associated domain, C-terminal subdomain"/>
    <property type="match status" value="1"/>
</dbReference>
<comment type="function">
    <text evidence="2 11">NAD-binding protein involved in the addition of a carboxymethylaminomethyl (cmnm) group at the wobble position (U34) of certain tRNAs, forming tRNA-cmnm(5)s(2)U34.</text>
</comment>
<dbReference type="NCBIfam" id="TIGR00136">
    <property type="entry name" value="mnmG_gidA"/>
    <property type="match status" value="1"/>
</dbReference>
<protein>
    <recommendedName>
        <fullName evidence="4 11">tRNA uridine 5-carboxymethylaminomethyl modification enzyme MnmG</fullName>
    </recommendedName>
    <alternativeName>
        <fullName evidence="10 11">Glucose-inhibited division protein A</fullName>
    </alternativeName>
</protein>
<feature type="binding site" evidence="11">
    <location>
        <begin position="267"/>
        <end position="281"/>
    </location>
    <ligand>
        <name>NAD(+)</name>
        <dbReference type="ChEBI" id="CHEBI:57540"/>
    </ligand>
</feature>
<dbReference type="EMBL" id="BAABBF010000001">
    <property type="protein sequence ID" value="GAA3694643.1"/>
    <property type="molecule type" value="Genomic_DNA"/>
</dbReference>
<keyword evidence="6 11" id="KW-0819">tRNA processing</keyword>
<keyword evidence="8 11" id="KW-0520">NAD</keyword>
<dbReference type="InterPro" id="IPR044920">
    <property type="entry name" value="MnmG_C_subdom_sf"/>
</dbReference>
<dbReference type="Gene3D" id="3.50.50.60">
    <property type="entry name" value="FAD/NAD(P)-binding domain"/>
    <property type="match status" value="2"/>
</dbReference>
<comment type="subunit">
    <text evidence="9 11">Homodimer. Heterotetramer of two MnmE and two MnmG subunits.</text>
</comment>
<dbReference type="Pfam" id="PF21680">
    <property type="entry name" value="GIDA_C_1st"/>
    <property type="match status" value="1"/>
</dbReference>
<keyword evidence="7 11" id="KW-0274">FAD</keyword>
<dbReference type="InterPro" id="IPR036188">
    <property type="entry name" value="FAD/NAD-bd_sf"/>
</dbReference>
<dbReference type="Proteomes" id="UP001500523">
    <property type="component" value="Unassembled WGS sequence"/>
</dbReference>
<dbReference type="PANTHER" id="PTHR11806:SF0">
    <property type="entry name" value="PROTEIN MTO1 HOMOLOG, MITOCHONDRIAL"/>
    <property type="match status" value="1"/>
</dbReference>
<evidence type="ECO:0000313" key="14">
    <source>
        <dbReference type="Proteomes" id="UP001500523"/>
    </source>
</evidence>
<evidence type="ECO:0000256" key="8">
    <source>
        <dbReference type="ARBA" id="ARBA00023027"/>
    </source>
</evidence>
<feature type="binding site" evidence="11">
    <location>
        <begin position="8"/>
        <end position="13"/>
    </location>
    <ligand>
        <name>FAD</name>
        <dbReference type="ChEBI" id="CHEBI:57692"/>
    </ligand>
</feature>
<organism evidence="13 14">
    <name type="scientific">Sphingomonas cynarae</name>
    <dbReference type="NCBI Taxonomy" id="930197"/>
    <lineage>
        <taxon>Bacteria</taxon>
        <taxon>Pseudomonadati</taxon>
        <taxon>Pseudomonadota</taxon>
        <taxon>Alphaproteobacteria</taxon>
        <taxon>Sphingomonadales</taxon>
        <taxon>Sphingomonadaceae</taxon>
        <taxon>Sphingomonas</taxon>
    </lineage>
</organism>
<dbReference type="InterPro" id="IPR049312">
    <property type="entry name" value="GIDA_C_N"/>
</dbReference>
<comment type="caution">
    <text evidence="11">Lacks conserved residue(s) required for the propagation of feature annotation.</text>
</comment>
<proteinExistence type="inferred from homology"/>
<dbReference type="RefSeq" id="WP_344691355.1">
    <property type="nucleotide sequence ID" value="NZ_BAABBF010000001.1"/>
</dbReference>
<accession>A0ABP7CV40</accession>
<dbReference type="PROSITE" id="PS01280">
    <property type="entry name" value="GIDA_1"/>
    <property type="match status" value="1"/>
</dbReference>
<dbReference type="InterPro" id="IPR002218">
    <property type="entry name" value="MnmG-rel"/>
</dbReference>
<dbReference type="PROSITE" id="PS01281">
    <property type="entry name" value="GIDA_2"/>
    <property type="match status" value="1"/>
</dbReference>
<evidence type="ECO:0000256" key="9">
    <source>
        <dbReference type="ARBA" id="ARBA00025948"/>
    </source>
</evidence>
<dbReference type="InterPro" id="IPR026904">
    <property type="entry name" value="MnmG_C"/>
</dbReference>
<dbReference type="Pfam" id="PF13932">
    <property type="entry name" value="SAM_GIDA_C"/>
    <property type="match status" value="1"/>
</dbReference>
<evidence type="ECO:0000256" key="7">
    <source>
        <dbReference type="ARBA" id="ARBA00022827"/>
    </source>
</evidence>
<comment type="cofactor">
    <cofactor evidence="1 11">
        <name>FAD</name>
        <dbReference type="ChEBI" id="CHEBI:57692"/>
    </cofactor>
</comment>
<evidence type="ECO:0000256" key="2">
    <source>
        <dbReference type="ARBA" id="ARBA00003717"/>
    </source>
</evidence>
<dbReference type="InterPro" id="IPR047001">
    <property type="entry name" value="MnmG_C_subdom"/>
</dbReference>
<dbReference type="HAMAP" id="MF_00129">
    <property type="entry name" value="MnmG_GidA"/>
    <property type="match status" value="1"/>
</dbReference>
<dbReference type="PRINTS" id="PR00411">
    <property type="entry name" value="PNDRDTASEI"/>
</dbReference>
<dbReference type="InterPro" id="IPR004416">
    <property type="entry name" value="MnmG"/>
</dbReference>
<keyword evidence="11" id="KW-0963">Cytoplasm</keyword>
<dbReference type="InterPro" id="IPR020595">
    <property type="entry name" value="MnmG-rel_CS"/>
</dbReference>
<evidence type="ECO:0000256" key="1">
    <source>
        <dbReference type="ARBA" id="ARBA00001974"/>
    </source>
</evidence>
<name>A0ABP7CV40_9SPHN</name>
<evidence type="ECO:0000256" key="3">
    <source>
        <dbReference type="ARBA" id="ARBA00007653"/>
    </source>
</evidence>
<comment type="subcellular location">
    <subcellularLocation>
        <location evidence="11">Cytoplasm</location>
    </subcellularLocation>
</comment>
<dbReference type="SMART" id="SM01228">
    <property type="entry name" value="GIDA_assoc_3"/>
    <property type="match status" value="1"/>
</dbReference>
<dbReference type="Pfam" id="PF01134">
    <property type="entry name" value="GIDA"/>
    <property type="match status" value="1"/>
</dbReference>
<feature type="domain" description="tRNA uridine 5-carboxymethylaminomethyl modification enzyme C-terminal subdomain" evidence="12">
    <location>
        <begin position="533"/>
        <end position="604"/>
    </location>
</feature>
<comment type="caution">
    <text evidence="13">The sequence shown here is derived from an EMBL/GenBank/DDBJ whole genome shotgun (WGS) entry which is preliminary data.</text>
</comment>
<dbReference type="PANTHER" id="PTHR11806">
    <property type="entry name" value="GLUCOSE INHIBITED DIVISION PROTEIN A"/>
    <property type="match status" value="1"/>
</dbReference>
<reference evidence="14" key="1">
    <citation type="journal article" date="2019" name="Int. J. Syst. Evol. Microbiol.">
        <title>The Global Catalogue of Microorganisms (GCM) 10K type strain sequencing project: providing services to taxonomists for standard genome sequencing and annotation.</title>
        <authorList>
            <consortium name="The Broad Institute Genomics Platform"/>
            <consortium name="The Broad Institute Genome Sequencing Center for Infectious Disease"/>
            <person name="Wu L."/>
            <person name="Ma J."/>
        </authorList>
    </citation>
    <scope>NUCLEOTIDE SEQUENCE [LARGE SCALE GENOMIC DNA]</scope>
    <source>
        <strain evidence="14">JCM 17498</strain>
    </source>
</reference>
<comment type="similarity">
    <text evidence="3 11">Belongs to the MnmG family.</text>
</comment>
<dbReference type="SUPFAM" id="SSF51905">
    <property type="entry name" value="FAD/NAD(P)-binding domain"/>
    <property type="match status" value="1"/>
</dbReference>
<evidence type="ECO:0000256" key="10">
    <source>
        <dbReference type="ARBA" id="ARBA00031800"/>
    </source>
</evidence>
<keyword evidence="5 11" id="KW-0285">Flavoprotein</keyword>
<keyword evidence="14" id="KW-1185">Reference proteome</keyword>
<evidence type="ECO:0000313" key="13">
    <source>
        <dbReference type="EMBL" id="GAA3694643.1"/>
    </source>
</evidence>
<evidence type="ECO:0000256" key="5">
    <source>
        <dbReference type="ARBA" id="ARBA00022630"/>
    </source>
</evidence>
<evidence type="ECO:0000259" key="12">
    <source>
        <dbReference type="SMART" id="SM01228"/>
    </source>
</evidence>
<evidence type="ECO:0000256" key="4">
    <source>
        <dbReference type="ARBA" id="ARBA00020461"/>
    </source>
</evidence>
<dbReference type="InterPro" id="IPR040131">
    <property type="entry name" value="MnmG_N"/>
</dbReference>
<gene>
    <name evidence="11 13" type="primary">mnmG</name>
    <name evidence="11" type="synonym">gidA</name>
    <name evidence="13" type="ORF">GCM10022268_01770</name>
</gene>